<comment type="caution">
    <text evidence="1">The sequence shown here is derived from an EMBL/GenBank/DDBJ whole genome shotgun (WGS) entry which is preliminary data.</text>
</comment>
<keyword evidence="2" id="KW-1185">Reference proteome</keyword>
<organism evidence="1 2">
    <name type="scientific">Rhododendron molle</name>
    <name type="common">Chinese azalea</name>
    <name type="synonym">Azalea mollis</name>
    <dbReference type="NCBI Taxonomy" id="49168"/>
    <lineage>
        <taxon>Eukaryota</taxon>
        <taxon>Viridiplantae</taxon>
        <taxon>Streptophyta</taxon>
        <taxon>Embryophyta</taxon>
        <taxon>Tracheophyta</taxon>
        <taxon>Spermatophyta</taxon>
        <taxon>Magnoliopsida</taxon>
        <taxon>eudicotyledons</taxon>
        <taxon>Gunneridae</taxon>
        <taxon>Pentapetalae</taxon>
        <taxon>asterids</taxon>
        <taxon>Ericales</taxon>
        <taxon>Ericaceae</taxon>
        <taxon>Ericoideae</taxon>
        <taxon>Rhodoreae</taxon>
        <taxon>Rhododendron</taxon>
    </lineage>
</organism>
<name>A0ACC0LTT5_RHOML</name>
<dbReference type="EMBL" id="CM046398">
    <property type="protein sequence ID" value="KAI8531523.1"/>
    <property type="molecule type" value="Genomic_DNA"/>
</dbReference>
<reference evidence="1" key="1">
    <citation type="submission" date="2022-02" db="EMBL/GenBank/DDBJ databases">
        <title>Plant Genome Project.</title>
        <authorList>
            <person name="Zhang R.-G."/>
        </authorList>
    </citation>
    <scope>NUCLEOTIDE SEQUENCE</scope>
    <source>
        <strain evidence="1">AT1</strain>
    </source>
</reference>
<proteinExistence type="predicted"/>
<dbReference type="Proteomes" id="UP001062846">
    <property type="component" value="Chromosome 11"/>
</dbReference>
<evidence type="ECO:0000313" key="1">
    <source>
        <dbReference type="EMBL" id="KAI8531523.1"/>
    </source>
</evidence>
<protein>
    <submittedName>
        <fullName evidence="1">Uncharacterized protein</fullName>
    </submittedName>
</protein>
<accession>A0ACC0LTT5</accession>
<evidence type="ECO:0000313" key="2">
    <source>
        <dbReference type="Proteomes" id="UP001062846"/>
    </source>
</evidence>
<gene>
    <name evidence="1" type="ORF">RHMOL_Rhmol11G0142900</name>
</gene>
<sequence length="246" mass="28221">MLLMLLFFYAALEELIFAALVWFVVAAGVFRPDFANDYHAFGSGYCSVILLFFLRFSQEVGIEDLMAEQRYLYASNEQFFKVYSANLRLKEVGTDVLITAYELILIKYFLYLYHDVILVLVSPFPQGVYPGYLSIFRALAYIHGAIGVCHRDIKPQNLLVSPHTHQVKLCDFGSAKVLVRGEPNISYICSRYYRAPELIFGATEYTTAIDIWSAGCVMAELLHRMSIDIEVHFATEFECYWFLAEV</sequence>